<dbReference type="Proteomes" id="UP000186922">
    <property type="component" value="Unassembled WGS sequence"/>
</dbReference>
<feature type="region of interest" description="Disordered" evidence="1">
    <location>
        <begin position="27"/>
        <end position="48"/>
    </location>
</feature>
<evidence type="ECO:0000256" key="1">
    <source>
        <dbReference type="SAM" id="MobiDB-lite"/>
    </source>
</evidence>
<gene>
    <name evidence="2" type="primary">RvY_01397-1</name>
    <name evidence="2" type="synonym">RvY_01397.1</name>
    <name evidence="2" type="ORF">RvY_01397</name>
</gene>
<evidence type="ECO:0000313" key="3">
    <source>
        <dbReference type="Proteomes" id="UP000186922"/>
    </source>
</evidence>
<dbReference type="AlphaFoldDB" id="A0A1D1UJQ7"/>
<comment type="caution">
    <text evidence="2">The sequence shown here is derived from an EMBL/GenBank/DDBJ whole genome shotgun (WGS) entry which is preliminary data.</text>
</comment>
<accession>A0A1D1UJQ7</accession>
<evidence type="ECO:0000313" key="2">
    <source>
        <dbReference type="EMBL" id="GAU88760.1"/>
    </source>
</evidence>
<organism evidence="2 3">
    <name type="scientific">Ramazzottius varieornatus</name>
    <name type="common">Water bear</name>
    <name type="synonym">Tardigrade</name>
    <dbReference type="NCBI Taxonomy" id="947166"/>
    <lineage>
        <taxon>Eukaryota</taxon>
        <taxon>Metazoa</taxon>
        <taxon>Ecdysozoa</taxon>
        <taxon>Tardigrada</taxon>
        <taxon>Eutardigrada</taxon>
        <taxon>Parachela</taxon>
        <taxon>Hypsibioidea</taxon>
        <taxon>Ramazzottiidae</taxon>
        <taxon>Ramazzottius</taxon>
    </lineage>
</organism>
<name>A0A1D1UJQ7_RAMVA</name>
<dbReference type="EMBL" id="BDGG01000001">
    <property type="protein sequence ID" value="GAU88760.1"/>
    <property type="molecule type" value="Genomic_DNA"/>
</dbReference>
<reference evidence="2 3" key="1">
    <citation type="journal article" date="2016" name="Nat. Commun.">
        <title>Extremotolerant tardigrade genome and improved radiotolerance of human cultured cells by tardigrade-unique protein.</title>
        <authorList>
            <person name="Hashimoto T."/>
            <person name="Horikawa D.D."/>
            <person name="Saito Y."/>
            <person name="Kuwahara H."/>
            <person name="Kozuka-Hata H."/>
            <person name="Shin-I T."/>
            <person name="Minakuchi Y."/>
            <person name="Ohishi K."/>
            <person name="Motoyama A."/>
            <person name="Aizu T."/>
            <person name="Enomoto A."/>
            <person name="Kondo K."/>
            <person name="Tanaka S."/>
            <person name="Hara Y."/>
            <person name="Koshikawa S."/>
            <person name="Sagara H."/>
            <person name="Miura T."/>
            <person name="Yokobori S."/>
            <person name="Miyagawa K."/>
            <person name="Suzuki Y."/>
            <person name="Kubo T."/>
            <person name="Oyama M."/>
            <person name="Kohara Y."/>
            <person name="Fujiyama A."/>
            <person name="Arakawa K."/>
            <person name="Katayama T."/>
            <person name="Toyoda A."/>
            <person name="Kunieda T."/>
        </authorList>
    </citation>
    <scope>NUCLEOTIDE SEQUENCE [LARGE SCALE GENOMIC DNA]</scope>
    <source>
        <strain evidence="2 3">YOKOZUNA-1</strain>
    </source>
</reference>
<protein>
    <submittedName>
        <fullName evidence="2">Uncharacterized protein</fullName>
    </submittedName>
</protein>
<sequence length="118" mass="13547">MRWMVGERKERPCSVWARRPLVSCQGRPATSDKIKKCSAPDGLSAKPPSEMFQPGNYLNFQRPDVSQVPHPDKKQSIVHISKRHTYFNTGHEELATFVELLPGLKHRTRIRISLTPRT</sequence>
<proteinExistence type="predicted"/>
<keyword evidence="3" id="KW-1185">Reference proteome</keyword>